<evidence type="ECO:0000256" key="1">
    <source>
        <dbReference type="SAM" id="Phobius"/>
    </source>
</evidence>
<dbReference type="OrthoDB" id="9921103at2"/>
<proteinExistence type="predicted"/>
<organism evidence="2 3">
    <name type="scientific">Emergencia timonensis</name>
    <dbReference type="NCBI Taxonomy" id="1776384"/>
    <lineage>
        <taxon>Bacteria</taxon>
        <taxon>Bacillati</taxon>
        <taxon>Bacillota</taxon>
        <taxon>Clostridia</taxon>
        <taxon>Peptostreptococcales</taxon>
        <taxon>Anaerovoracaceae</taxon>
        <taxon>Emergencia</taxon>
    </lineage>
</organism>
<keyword evidence="1" id="KW-1133">Transmembrane helix</keyword>
<reference evidence="2 3" key="1">
    <citation type="submission" date="2018-08" db="EMBL/GenBank/DDBJ databases">
        <title>A genome reference for cultivated species of the human gut microbiota.</title>
        <authorList>
            <person name="Zou Y."/>
            <person name="Xue W."/>
            <person name="Luo G."/>
        </authorList>
    </citation>
    <scope>NUCLEOTIDE SEQUENCE [LARGE SCALE GENOMIC DNA]</scope>
    <source>
        <strain evidence="2 3">AM07-24</strain>
    </source>
</reference>
<protein>
    <submittedName>
        <fullName evidence="2">Uncharacterized protein</fullName>
    </submittedName>
</protein>
<dbReference type="EMBL" id="QRMS01000003">
    <property type="protein sequence ID" value="RHJ87105.1"/>
    <property type="molecule type" value="Genomic_DNA"/>
</dbReference>
<comment type="caution">
    <text evidence="2">The sequence shown here is derived from an EMBL/GenBank/DDBJ whole genome shotgun (WGS) entry which is preliminary data.</text>
</comment>
<keyword evidence="1" id="KW-0812">Transmembrane</keyword>
<gene>
    <name evidence="2" type="ORF">DW099_10380</name>
</gene>
<evidence type="ECO:0000313" key="3">
    <source>
        <dbReference type="Proteomes" id="UP000284841"/>
    </source>
</evidence>
<accession>A0A415E0F9</accession>
<keyword evidence="3" id="KW-1185">Reference proteome</keyword>
<evidence type="ECO:0000313" key="2">
    <source>
        <dbReference type="EMBL" id="RHJ87105.1"/>
    </source>
</evidence>
<dbReference type="Proteomes" id="UP000284841">
    <property type="component" value="Unassembled WGS sequence"/>
</dbReference>
<feature type="transmembrane region" description="Helical" evidence="1">
    <location>
        <begin position="68"/>
        <end position="88"/>
    </location>
</feature>
<keyword evidence="1" id="KW-0472">Membrane</keyword>
<dbReference type="RefSeq" id="WP_118335610.1">
    <property type="nucleotide sequence ID" value="NZ_AP025567.1"/>
</dbReference>
<sequence>MSKDSLKAIGDYLEKYGAYKASTKESVAEYVAKENRRQRREGLISEDQKDTTHLKAVPTAKLKTWHKALLATGVIIMIAAVFYCIKLAN</sequence>
<name>A0A415E0F9_9FIRM</name>
<dbReference type="AlphaFoldDB" id="A0A415E0F9"/>